<keyword evidence="8 10" id="KW-0460">Magnesium</keyword>
<dbReference type="OrthoDB" id="9776390at2"/>
<evidence type="ECO:0000256" key="13">
    <source>
        <dbReference type="RuleBase" id="RU003785"/>
    </source>
</evidence>
<comment type="caution">
    <text evidence="14">The sequence shown here is derived from an EMBL/GenBank/DDBJ whole genome shotgun (WGS) entry which is preliminary data.</text>
</comment>
<dbReference type="Pfam" id="PF01715">
    <property type="entry name" value="IPPT"/>
    <property type="match status" value="1"/>
</dbReference>
<dbReference type="Gene3D" id="1.10.20.140">
    <property type="match status" value="1"/>
</dbReference>
<sequence length="310" mass="33539">MASGEGEAPRAFLIAGPTASGKSALALMLADRLGGTVINADSMQVYDTLRILTARPSPQDEAAVPHRLYGHVPLTRAYSVGAWLADVRAALAEAAAAGRPAIIVGGTGLYFKALTGGLPPMPDIPEAVRGEVRRRLELEGSAALHAELAVLDPQSARRINVSDPQRIVRALEVAVATGRPLSEWQREPALPLLPPAPSVLRLVLWPDREAVRARIDARVGAMLAAGALDEVRAAMAMDLDPSLPGYRAHGLRPFMAHLRGELPLQEAAERTRAETRQYAKRQFTWFRHQMPDWERLDPDRAADRLAAVPP</sequence>
<name>A0A4V2UYQ4_9HYPH</name>
<dbReference type="NCBIfam" id="TIGR00174">
    <property type="entry name" value="miaA"/>
    <property type="match status" value="1"/>
</dbReference>
<accession>A0A4V2UYQ4</accession>
<evidence type="ECO:0000256" key="8">
    <source>
        <dbReference type="ARBA" id="ARBA00022842"/>
    </source>
</evidence>
<comment type="function">
    <text evidence="2 10 12">Catalyzes the transfer of a dimethylallyl group onto the adenine at position 37 in tRNAs that read codons beginning with uridine, leading to the formation of N6-(dimethylallyl)adenosine (i(6)A).</text>
</comment>
<dbReference type="InterPro" id="IPR018022">
    <property type="entry name" value="IPT"/>
</dbReference>
<evidence type="ECO:0000256" key="3">
    <source>
        <dbReference type="ARBA" id="ARBA00005842"/>
    </source>
</evidence>
<dbReference type="HAMAP" id="MF_00185">
    <property type="entry name" value="IPP_trans"/>
    <property type="match status" value="1"/>
</dbReference>
<dbReference type="PANTHER" id="PTHR11088">
    <property type="entry name" value="TRNA DIMETHYLALLYLTRANSFERASE"/>
    <property type="match status" value="1"/>
</dbReference>
<comment type="subunit">
    <text evidence="10">Monomer.</text>
</comment>
<keyword evidence="7 10" id="KW-0067">ATP-binding</keyword>
<evidence type="ECO:0000313" key="15">
    <source>
        <dbReference type="Proteomes" id="UP000295678"/>
    </source>
</evidence>
<dbReference type="EC" id="2.5.1.75" evidence="10"/>
<dbReference type="InterPro" id="IPR039657">
    <property type="entry name" value="Dimethylallyltransferase"/>
</dbReference>
<comment type="similarity">
    <text evidence="3 10 13">Belongs to the IPP transferase family.</text>
</comment>
<evidence type="ECO:0000256" key="10">
    <source>
        <dbReference type="HAMAP-Rule" id="MF_00185"/>
    </source>
</evidence>
<dbReference type="GO" id="GO:0005524">
    <property type="term" value="F:ATP binding"/>
    <property type="evidence" value="ECO:0007669"/>
    <property type="project" value="UniProtKB-UniRule"/>
</dbReference>
<comment type="cofactor">
    <cofactor evidence="1 10">
        <name>Mg(2+)</name>
        <dbReference type="ChEBI" id="CHEBI:18420"/>
    </cofactor>
</comment>
<dbReference type="GO" id="GO:0052381">
    <property type="term" value="F:tRNA dimethylallyltransferase activity"/>
    <property type="evidence" value="ECO:0007669"/>
    <property type="project" value="UniProtKB-UniRule"/>
</dbReference>
<evidence type="ECO:0000256" key="1">
    <source>
        <dbReference type="ARBA" id="ARBA00001946"/>
    </source>
</evidence>
<dbReference type="Gene3D" id="3.40.50.300">
    <property type="entry name" value="P-loop containing nucleotide triphosphate hydrolases"/>
    <property type="match status" value="1"/>
</dbReference>
<comment type="catalytic activity">
    <reaction evidence="9 10 11">
        <text>adenosine(37) in tRNA + dimethylallyl diphosphate = N(6)-dimethylallyladenosine(37) in tRNA + diphosphate</text>
        <dbReference type="Rhea" id="RHEA:26482"/>
        <dbReference type="Rhea" id="RHEA-COMP:10162"/>
        <dbReference type="Rhea" id="RHEA-COMP:10375"/>
        <dbReference type="ChEBI" id="CHEBI:33019"/>
        <dbReference type="ChEBI" id="CHEBI:57623"/>
        <dbReference type="ChEBI" id="CHEBI:74411"/>
        <dbReference type="ChEBI" id="CHEBI:74415"/>
        <dbReference type="EC" id="2.5.1.75"/>
    </reaction>
</comment>
<evidence type="ECO:0000256" key="11">
    <source>
        <dbReference type="RuleBase" id="RU003783"/>
    </source>
</evidence>
<dbReference type="PANTHER" id="PTHR11088:SF60">
    <property type="entry name" value="TRNA DIMETHYLALLYLTRANSFERASE"/>
    <property type="match status" value="1"/>
</dbReference>
<evidence type="ECO:0000256" key="2">
    <source>
        <dbReference type="ARBA" id="ARBA00003213"/>
    </source>
</evidence>
<protein>
    <recommendedName>
        <fullName evidence="10">tRNA dimethylallyltransferase</fullName>
        <ecNumber evidence="10">2.5.1.75</ecNumber>
    </recommendedName>
    <alternativeName>
        <fullName evidence="10">Dimethylallyl diphosphate:tRNA dimethylallyltransferase</fullName>
        <shortName evidence="10">DMAPP:tRNA dimethylallyltransferase</shortName>
        <shortName evidence="10">DMATase</shortName>
    </alternativeName>
    <alternativeName>
        <fullName evidence="10">Isopentenyl-diphosphate:tRNA isopentenyltransferase</fullName>
        <shortName evidence="10">IPP transferase</shortName>
        <shortName evidence="10">IPPT</shortName>
        <shortName evidence="10">IPTase</shortName>
    </alternativeName>
</protein>
<evidence type="ECO:0000256" key="7">
    <source>
        <dbReference type="ARBA" id="ARBA00022840"/>
    </source>
</evidence>
<feature type="binding site" evidence="10">
    <location>
        <begin position="18"/>
        <end position="23"/>
    </location>
    <ligand>
        <name>substrate</name>
    </ligand>
</feature>
<dbReference type="InterPro" id="IPR027417">
    <property type="entry name" value="P-loop_NTPase"/>
</dbReference>
<dbReference type="FunFam" id="1.10.20.140:FF:000001">
    <property type="entry name" value="tRNA dimethylallyltransferase"/>
    <property type="match status" value="1"/>
</dbReference>
<proteinExistence type="inferred from homology"/>
<evidence type="ECO:0000256" key="5">
    <source>
        <dbReference type="ARBA" id="ARBA00022694"/>
    </source>
</evidence>
<reference evidence="14 15" key="1">
    <citation type="submission" date="2019-03" db="EMBL/GenBank/DDBJ databases">
        <title>Genomic Encyclopedia of Type Strains, Phase IV (KMG-IV): sequencing the most valuable type-strain genomes for metagenomic binning, comparative biology and taxonomic classification.</title>
        <authorList>
            <person name="Goeker M."/>
        </authorList>
    </citation>
    <scope>NUCLEOTIDE SEQUENCE [LARGE SCALE GENOMIC DNA]</scope>
    <source>
        <strain evidence="14 15">DSM 19345</strain>
    </source>
</reference>
<dbReference type="RefSeq" id="WP_132807267.1">
    <property type="nucleotide sequence ID" value="NZ_SMAK01000009.1"/>
</dbReference>
<evidence type="ECO:0000256" key="4">
    <source>
        <dbReference type="ARBA" id="ARBA00022679"/>
    </source>
</evidence>
<feature type="region of interest" description="Interaction with substrate tRNA" evidence="10">
    <location>
        <begin position="41"/>
        <end position="44"/>
    </location>
</feature>
<evidence type="ECO:0000256" key="6">
    <source>
        <dbReference type="ARBA" id="ARBA00022741"/>
    </source>
</evidence>
<evidence type="ECO:0000256" key="9">
    <source>
        <dbReference type="ARBA" id="ARBA00049563"/>
    </source>
</evidence>
<keyword evidence="6 10" id="KW-0547">Nucleotide-binding</keyword>
<keyword evidence="15" id="KW-1185">Reference proteome</keyword>
<dbReference type="GO" id="GO:0006400">
    <property type="term" value="P:tRNA modification"/>
    <property type="evidence" value="ECO:0007669"/>
    <property type="project" value="TreeGrafter"/>
</dbReference>
<organism evidence="14 15">
    <name type="scientific">Tepidamorphus gemmatus</name>
    <dbReference type="NCBI Taxonomy" id="747076"/>
    <lineage>
        <taxon>Bacteria</taxon>
        <taxon>Pseudomonadati</taxon>
        <taxon>Pseudomonadota</taxon>
        <taxon>Alphaproteobacteria</taxon>
        <taxon>Hyphomicrobiales</taxon>
        <taxon>Tepidamorphaceae</taxon>
        <taxon>Tepidamorphus</taxon>
    </lineage>
</organism>
<dbReference type="Proteomes" id="UP000295678">
    <property type="component" value="Unassembled WGS sequence"/>
</dbReference>
<keyword evidence="4 10" id="KW-0808">Transferase</keyword>
<feature type="region of interest" description="Interaction with substrate tRNA" evidence="10">
    <location>
        <begin position="165"/>
        <end position="169"/>
    </location>
</feature>
<evidence type="ECO:0000313" key="14">
    <source>
        <dbReference type="EMBL" id="TCT08338.1"/>
    </source>
</evidence>
<comment type="caution">
    <text evidence="10">Lacks conserved residue(s) required for the propagation of feature annotation.</text>
</comment>
<dbReference type="SUPFAM" id="SSF52540">
    <property type="entry name" value="P-loop containing nucleoside triphosphate hydrolases"/>
    <property type="match status" value="2"/>
</dbReference>
<evidence type="ECO:0000256" key="12">
    <source>
        <dbReference type="RuleBase" id="RU003784"/>
    </source>
</evidence>
<gene>
    <name evidence="10" type="primary">miaA</name>
    <name evidence="14" type="ORF">EDC22_10912</name>
</gene>
<dbReference type="EMBL" id="SMAK01000009">
    <property type="protein sequence ID" value="TCT08338.1"/>
    <property type="molecule type" value="Genomic_DNA"/>
</dbReference>
<feature type="site" description="Interaction with substrate tRNA" evidence="10">
    <location>
        <position position="107"/>
    </location>
</feature>
<dbReference type="AlphaFoldDB" id="A0A4V2UYQ4"/>
<feature type="binding site" evidence="10">
    <location>
        <begin position="16"/>
        <end position="23"/>
    </location>
    <ligand>
        <name>ATP</name>
        <dbReference type="ChEBI" id="CHEBI:30616"/>
    </ligand>
</feature>
<feature type="site" description="Interaction with substrate tRNA" evidence="10">
    <location>
        <position position="133"/>
    </location>
</feature>
<keyword evidence="5 10" id="KW-0819">tRNA processing</keyword>